<comment type="subcellular location">
    <subcellularLocation>
        <location evidence="1">Membrane</location>
        <topology evidence="1">Multi-pass membrane protein</topology>
    </subcellularLocation>
</comment>
<keyword evidence="4 6" id="KW-1133">Transmembrane helix</keyword>
<dbReference type="AlphaFoldDB" id="A0AAN8A093"/>
<protein>
    <recommendedName>
        <fullName evidence="9">Major facilitator superfamily (MFS) profile domain-containing protein</fullName>
    </recommendedName>
</protein>
<feature type="transmembrane region" description="Helical" evidence="6">
    <location>
        <begin position="263"/>
        <end position="282"/>
    </location>
</feature>
<evidence type="ECO:0000256" key="4">
    <source>
        <dbReference type="ARBA" id="ARBA00022989"/>
    </source>
</evidence>
<evidence type="ECO:0000256" key="2">
    <source>
        <dbReference type="ARBA" id="ARBA00022448"/>
    </source>
</evidence>
<evidence type="ECO:0000256" key="6">
    <source>
        <dbReference type="SAM" id="Phobius"/>
    </source>
</evidence>
<dbReference type="GO" id="GO:0016020">
    <property type="term" value="C:membrane"/>
    <property type="evidence" value="ECO:0007669"/>
    <property type="project" value="UniProtKB-SubCell"/>
</dbReference>
<dbReference type="PANTHER" id="PTHR43791">
    <property type="entry name" value="PERMEASE-RELATED"/>
    <property type="match status" value="1"/>
</dbReference>
<feature type="transmembrane region" description="Helical" evidence="6">
    <location>
        <begin position="230"/>
        <end position="251"/>
    </location>
</feature>
<dbReference type="SUPFAM" id="SSF103473">
    <property type="entry name" value="MFS general substrate transporter"/>
    <property type="match status" value="1"/>
</dbReference>
<sequence length="324" mass="35798">MCVWFIGNGVANLVAGLIAYGIGQISGSLAPWRYLFIILGAITVCWGVVLFFLLPDSPSKARFLNAEEKVVALHRTIENKTGIMDENTYKVQQSFEALKDPQAWLLALFMFSVNIANGGTTSFNSIIIHDFGFSPLNSLLLQMPNGLFQLGGLAFVSICSTYLGNTRLFCMALMILFGLIGMIMVLSLPSEQKFARLGGLWLSAMWAVDIPMALALIASNVGGFSKRATVNGMMFIGYCTGNIVGPQLFFASQAPRYPTGIKGLLSGFALGVFFLCLLWVYYRVENSRRDRKYGAANAISQDEELEEDLSNKTDREIPHFRYVR</sequence>
<dbReference type="InterPro" id="IPR036259">
    <property type="entry name" value="MFS_trans_sf"/>
</dbReference>
<dbReference type="GO" id="GO:0022857">
    <property type="term" value="F:transmembrane transporter activity"/>
    <property type="evidence" value="ECO:0007669"/>
    <property type="project" value="InterPro"/>
</dbReference>
<gene>
    <name evidence="7" type="ORF">LTR97_007731</name>
</gene>
<reference evidence="7" key="1">
    <citation type="submission" date="2023-08" db="EMBL/GenBank/DDBJ databases">
        <title>Black Yeasts Isolated from many extreme environments.</title>
        <authorList>
            <person name="Coleine C."/>
            <person name="Stajich J.E."/>
            <person name="Selbmann L."/>
        </authorList>
    </citation>
    <scope>NUCLEOTIDE SEQUENCE</scope>
    <source>
        <strain evidence="7">CCFEE 5810</strain>
    </source>
</reference>
<comment type="caution">
    <text evidence="7">The sequence shown here is derived from an EMBL/GenBank/DDBJ whole genome shotgun (WGS) entry which is preliminary data.</text>
</comment>
<evidence type="ECO:0000256" key="1">
    <source>
        <dbReference type="ARBA" id="ARBA00004141"/>
    </source>
</evidence>
<feature type="transmembrane region" description="Helical" evidence="6">
    <location>
        <begin position="147"/>
        <end position="163"/>
    </location>
</feature>
<proteinExistence type="predicted"/>
<dbReference type="PANTHER" id="PTHR43791:SF103">
    <property type="entry name" value="MAJOR FACILITATOR SUPERFAMILY (MFS) PROFILE DOMAIN-CONTAINING PROTEIN-RELATED"/>
    <property type="match status" value="1"/>
</dbReference>
<dbReference type="InterPro" id="IPR011701">
    <property type="entry name" value="MFS"/>
</dbReference>
<evidence type="ECO:0000256" key="5">
    <source>
        <dbReference type="ARBA" id="ARBA00023136"/>
    </source>
</evidence>
<evidence type="ECO:0000313" key="8">
    <source>
        <dbReference type="Proteomes" id="UP001310594"/>
    </source>
</evidence>
<keyword evidence="5 6" id="KW-0472">Membrane</keyword>
<keyword evidence="3 6" id="KW-0812">Transmembrane</keyword>
<feature type="transmembrane region" description="Helical" evidence="6">
    <location>
        <begin position="34"/>
        <end position="54"/>
    </location>
</feature>
<name>A0AAN8A093_9PEZI</name>
<feature type="transmembrane region" description="Helical" evidence="6">
    <location>
        <begin position="200"/>
        <end position="218"/>
    </location>
</feature>
<feature type="transmembrane region" description="Helical" evidence="6">
    <location>
        <begin position="103"/>
        <end position="127"/>
    </location>
</feature>
<keyword evidence="2" id="KW-0813">Transport</keyword>
<organism evidence="7 8">
    <name type="scientific">Elasticomyces elasticus</name>
    <dbReference type="NCBI Taxonomy" id="574655"/>
    <lineage>
        <taxon>Eukaryota</taxon>
        <taxon>Fungi</taxon>
        <taxon>Dikarya</taxon>
        <taxon>Ascomycota</taxon>
        <taxon>Pezizomycotina</taxon>
        <taxon>Dothideomycetes</taxon>
        <taxon>Dothideomycetidae</taxon>
        <taxon>Mycosphaerellales</taxon>
        <taxon>Teratosphaeriaceae</taxon>
        <taxon>Elasticomyces</taxon>
    </lineage>
</organism>
<dbReference type="Pfam" id="PF07690">
    <property type="entry name" value="MFS_1"/>
    <property type="match status" value="1"/>
</dbReference>
<accession>A0AAN8A093</accession>
<evidence type="ECO:0000313" key="7">
    <source>
        <dbReference type="EMBL" id="KAK5697593.1"/>
    </source>
</evidence>
<dbReference type="Gene3D" id="1.20.1250.20">
    <property type="entry name" value="MFS general substrate transporter like domains"/>
    <property type="match status" value="2"/>
</dbReference>
<evidence type="ECO:0008006" key="9">
    <source>
        <dbReference type="Google" id="ProtNLM"/>
    </source>
</evidence>
<evidence type="ECO:0000256" key="3">
    <source>
        <dbReference type="ARBA" id="ARBA00022692"/>
    </source>
</evidence>
<feature type="transmembrane region" description="Helical" evidence="6">
    <location>
        <begin position="168"/>
        <end position="188"/>
    </location>
</feature>
<dbReference type="Proteomes" id="UP001310594">
    <property type="component" value="Unassembled WGS sequence"/>
</dbReference>
<dbReference type="EMBL" id="JAVRQU010000011">
    <property type="protein sequence ID" value="KAK5697593.1"/>
    <property type="molecule type" value="Genomic_DNA"/>
</dbReference>